<dbReference type="Pfam" id="PF00753">
    <property type="entry name" value="Lactamase_B"/>
    <property type="match status" value="1"/>
</dbReference>
<dbReference type="RefSeq" id="WP_110271547.1">
    <property type="nucleotide sequence ID" value="NZ_CP029289.2"/>
</dbReference>
<dbReference type="InterPro" id="IPR051453">
    <property type="entry name" value="MBL_Glyoxalase_II"/>
</dbReference>
<dbReference type="EMBL" id="CP029289">
    <property type="protein sequence ID" value="AWR95669.1"/>
    <property type="molecule type" value="Genomic_DNA"/>
</dbReference>
<evidence type="ECO:0000259" key="5">
    <source>
        <dbReference type="SMART" id="SM00849"/>
    </source>
</evidence>
<dbReference type="PANTHER" id="PTHR46233:SF3">
    <property type="entry name" value="HYDROXYACYLGLUTATHIONE HYDROLASE GLOC"/>
    <property type="match status" value="1"/>
</dbReference>
<proteinExistence type="predicted"/>
<evidence type="ECO:0000256" key="1">
    <source>
        <dbReference type="ARBA" id="ARBA00001947"/>
    </source>
</evidence>
<keyword evidence="3 6" id="KW-0378">Hydrolase</keyword>
<evidence type="ECO:0000313" key="7">
    <source>
        <dbReference type="Proteomes" id="UP000248044"/>
    </source>
</evidence>
<dbReference type="GO" id="GO:0046872">
    <property type="term" value="F:metal ion binding"/>
    <property type="evidence" value="ECO:0007669"/>
    <property type="project" value="UniProtKB-KW"/>
</dbReference>
<keyword evidence="4" id="KW-0862">Zinc</keyword>
<dbReference type="SMART" id="SM00849">
    <property type="entry name" value="Lactamase_B"/>
    <property type="match status" value="1"/>
</dbReference>
<evidence type="ECO:0000256" key="3">
    <source>
        <dbReference type="ARBA" id="ARBA00022801"/>
    </source>
</evidence>
<keyword evidence="2" id="KW-0479">Metal-binding</keyword>
<evidence type="ECO:0000256" key="2">
    <source>
        <dbReference type="ARBA" id="ARBA00022723"/>
    </source>
</evidence>
<accession>A0A2U9II09</accession>
<organism evidence="6 7">
    <name type="scientific">Acidianus brierleyi</name>
    <dbReference type="NCBI Taxonomy" id="41673"/>
    <lineage>
        <taxon>Archaea</taxon>
        <taxon>Thermoproteota</taxon>
        <taxon>Thermoprotei</taxon>
        <taxon>Sulfolobales</taxon>
        <taxon>Sulfolobaceae</taxon>
        <taxon>Acidianus</taxon>
    </lineage>
</organism>
<dbReference type="CDD" id="cd06262">
    <property type="entry name" value="metallo-hydrolase-like_MBL-fold"/>
    <property type="match status" value="1"/>
</dbReference>
<dbReference type="PANTHER" id="PTHR46233">
    <property type="entry name" value="HYDROXYACYLGLUTATHIONE HYDROLASE GLOC"/>
    <property type="match status" value="1"/>
</dbReference>
<name>A0A2U9II09_9CREN</name>
<keyword evidence="7" id="KW-1185">Reference proteome</keyword>
<gene>
    <name evidence="6" type="ORF">DFR85_14815</name>
</gene>
<dbReference type="Proteomes" id="UP000248044">
    <property type="component" value="Chromosome"/>
</dbReference>
<feature type="domain" description="Metallo-beta-lactamase" evidence="5">
    <location>
        <begin position="12"/>
        <end position="186"/>
    </location>
</feature>
<reference evidence="6 7" key="1">
    <citation type="submission" date="2018-05" db="EMBL/GenBank/DDBJ databases">
        <title>Complete Genome Sequences of Extremely Thermoacidophilic, Metal-Mobilizing Type-Strain Members of the Archaeal Family Sulfolobaceae: Acidianus brierleyi DSM-1651T, Acidianus sulfidivorans DSM-18786T, Metallosphaera hakonensis DSM-7519T, and Metallosphaera prunae DSM-10039T.</title>
        <authorList>
            <person name="Counts J.A."/>
            <person name="Kelly R.M."/>
        </authorList>
    </citation>
    <scope>NUCLEOTIDE SEQUENCE [LARGE SCALE GENOMIC DNA]</scope>
    <source>
        <strain evidence="6 7">DSM 1651</strain>
    </source>
</reference>
<dbReference type="GeneID" id="36833453"/>
<dbReference type="GO" id="GO:0016787">
    <property type="term" value="F:hydrolase activity"/>
    <property type="evidence" value="ECO:0007669"/>
    <property type="project" value="UniProtKB-KW"/>
</dbReference>
<evidence type="ECO:0000313" key="6">
    <source>
        <dbReference type="EMBL" id="AWR95669.1"/>
    </source>
</evidence>
<dbReference type="AlphaFoldDB" id="A0A2U9II09"/>
<dbReference type="OrthoDB" id="197151at2157"/>
<evidence type="ECO:0000256" key="4">
    <source>
        <dbReference type="ARBA" id="ARBA00022833"/>
    </source>
</evidence>
<comment type="cofactor">
    <cofactor evidence="1">
        <name>Zn(2+)</name>
        <dbReference type="ChEBI" id="CHEBI:29105"/>
    </cofactor>
</comment>
<sequence>MIIERFVSGPLSTNTYVLIYGNESLIIDSEGDMTEVINFLKSRNIIPNLFIATHGHFDHILGINRLKYEFPSLRFLINKKDLELVANAESLAKYFGIRISPIILPDCYVKEGDKIKIGEEELVIIETPGHTMGSICILTNNAIFTGDTLFSGTVGRTDLGGSLELLKNSLERLKTLPDELTVYPGHGNSTQLGYEKINNLFLTGEVDL</sequence>
<dbReference type="KEGG" id="abri:DFR85_14815"/>
<protein>
    <submittedName>
        <fullName evidence="6">MBL fold metallo-hydrolase</fullName>
    </submittedName>
</protein>
<dbReference type="Gene3D" id="3.60.15.10">
    <property type="entry name" value="Ribonuclease Z/Hydroxyacylglutathione hydrolase-like"/>
    <property type="match status" value="1"/>
</dbReference>
<dbReference type="InterPro" id="IPR036866">
    <property type="entry name" value="RibonucZ/Hydroxyglut_hydro"/>
</dbReference>
<dbReference type="SUPFAM" id="SSF56281">
    <property type="entry name" value="Metallo-hydrolase/oxidoreductase"/>
    <property type="match status" value="1"/>
</dbReference>
<dbReference type="InterPro" id="IPR001279">
    <property type="entry name" value="Metallo-B-lactamas"/>
</dbReference>